<accession>S3HDK3</accession>
<dbReference type="STRING" id="990285.RGCCGE502_17785"/>
<protein>
    <submittedName>
        <fullName evidence="1">NUDIX hydrolase</fullName>
    </submittedName>
</protein>
<dbReference type="Proteomes" id="UP000014411">
    <property type="component" value="Unassembled WGS sequence"/>
</dbReference>
<dbReference type="eggNOG" id="ENOG5032DTT">
    <property type="taxonomic scope" value="Bacteria"/>
</dbReference>
<dbReference type="HOGENOM" id="CLU_2810120_0_0_5"/>
<dbReference type="GO" id="GO:0016787">
    <property type="term" value="F:hydrolase activity"/>
    <property type="evidence" value="ECO:0007669"/>
    <property type="project" value="UniProtKB-KW"/>
</dbReference>
<keyword evidence="1" id="KW-0378">Hydrolase</keyword>
<evidence type="ECO:0000313" key="1">
    <source>
        <dbReference type="EMBL" id="EPE96809.1"/>
    </source>
</evidence>
<name>S3HDK3_9HYPH</name>
<reference evidence="1 2" key="1">
    <citation type="journal article" date="2012" name="J. Bacteriol.">
        <title>Genome sequence of Rhizobium grahamii CCGE502, a broad-host-range symbiont with low nodulation competitiveness in Phaseolus vulgaris.</title>
        <authorList>
            <person name="Althabegoiti M.J."/>
            <person name="Lozano L."/>
            <person name="Torres-Tejerizo G."/>
            <person name="Ormeno-Orrillo E."/>
            <person name="Rogel M.A."/>
            <person name="Gonzalez V."/>
            <person name="Martinez-Romero E."/>
        </authorList>
    </citation>
    <scope>NUCLEOTIDE SEQUENCE [LARGE SCALE GENOMIC DNA]</scope>
    <source>
        <strain evidence="1 2">CCGE 502</strain>
    </source>
</reference>
<dbReference type="AlphaFoldDB" id="S3HDK3"/>
<keyword evidence="2" id="KW-1185">Reference proteome</keyword>
<gene>
    <name evidence="1" type="ORF">RGCCGE502_17785</name>
</gene>
<proteinExistence type="predicted"/>
<comment type="caution">
    <text evidence="1">The sequence shown here is derived from an EMBL/GenBank/DDBJ whole genome shotgun (WGS) entry which is preliminary data.</text>
</comment>
<evidence type="ECO:0000313" key="2">
    <source>
        <dbReference type="Proteomes" id="UP000014411"/>
    </source>
</evidence>
<organism evidence="1 2">
    <name type="scientific">Rhizobium grahamii CCGE 502</name>
    <dbReference type="NCBI Taxonomy" id="990285"/>
    <lineage>
        <taxon>Bacteria</taxon>
        <taxon>Pseudomonadati</taxon>
        <taxon>Pseudomonadota</taxon>
        <taxon>Alphaproteobacteria</taxon>
        <taxon>Hyphomicrobiales</taxon>
        <taxon>Rhizobiaceae</taxon>
        <taxon>Rhizobium/Agrobacterium group</taxon>
        <taxon>Rhizobium</taxon>
    </lineage>
</organism>
<sequence length="76" mass="9019">MIGKVKRKLYDHFRHAKVLDDRREVEVVVAVHMLKVQRRKKQFPEMAERHVAWMRPAEAANCVREPDLKQLLLSVS</sequence>
<dbReference type="EMBL" id="AEYE02000021">
    <property type="protein sequence ID" value="EPE96809.1"/>
    <property type="molecule type" value="Genomic_DNA"/>
</dbReference>